<dbReference type="EMBL" id="JALIRP010000009">
    <property type="protein sequence ID" value="MCJ8014173.1"/>
    <property type="molecule type" value="Genomic_DNA"/>
</dbReference>
<dbReference type="AlphaFoldDB" id="A0A9X1WV70"/>
<protein>
    <submittedName>
        <fullName evidence="1">Uncharacterized protein</fullName>
    </submittedName>
</protein>
<organism evidence="1 2">
    <name type="scientific">Paenibacillus mangrovi</name>
    <dbReference type="NCBI Taxonomy" id="2931978"/>
    <lineage>
        <taxon>Bacteria</taxon>
        <taxon>Bacillati</taxon>
        <taxon>Bacillota</taxon>
        <taxon>Bacilli</taxon>
        <taxon>Bacillales</taxon>
        <taxon>Paenibacillaceae</taxon>
        <taxon>Paenibacillus</taxon>
    </lineage>
</organism>
<comment type="caution">
    <text evidence="1">The sequence shown here is derived from an EMBL/GenBank/DDBJ whole genome shotgun (WGS) entry which is preliminary data.</text>
</comment>
<evidence type="ECO:0000313" key="2">
    <source>
        <dbReference type="Proteomes" id="UP001139347"/>
    </source>
</evidence>
<reference evidence="1" key="1">
    <citation type="submission" date="2022-04" db="EMBL/GenBank/DDBJ databases">
        <title>Paenibacillus mangrovi sp. nov., a novel endophytic bacterium isolated from bark of Kandelia candel.</title>
        <authorList>
            <person name="Tuo L."/>
        </authorList>
    </citation>
    <scope>NUCLEOTIDE SEQUENCE</scope>
    <source>
        <strain evidence="1">KQZ6P-2</strain>
    </source>
</reference>
<evidence type="ECO:0000313" key="1">
    <source>
        <dbReference type="EMBL" id="MCJ8014173.1"/>
    </source>
</evidence>
<sequence length="136" mass="15587">MAGFKRKHLSSTGKQLLDYFVGALSDQLPQEKPGKSNVDRPFIIRLALAKGLSSHRNIEINDQNTGDKWEIPDIFTPEEYTLYSHIIINQSKRVLNTDEINNEIAIRIEKGLRILDQIQKEKNSLDDLRLAILTMN</sequence>
<keyword evidence="2" id="KW-1185">Reference proteome</keyword>
<dbReference type="RefSeq" id="WP_244728508.1">
    <property type="nucleotide sequence ID" value="NZ_JALIRP010000009.1"/>
</dbReference>
<proteinExistence type="predicted"/>
<name>A0A9X1WV70_9BACL</name>
<accession>A0A9X1WV70</accession>
<gene>
    <name evidence="1" type="ORF">MUG84_20895</name>
</gene>
<dbReference type="Proteomes" id="UP001139347">
    <property type="component" value="Unassembled WGS sequence"/>
</dbReference>